<dbReference type="EMBL" id="JABBWM010000005">
    <property type="protein sequence ID" value="KAG2117159.1"/>
    <property type="molecule type" value="Genomic_DNA"/>
</dbReference>
<gene>
    <name evidence="2" type="ORF">F5147DRAFT_648739</name>
</gene>
<sequence length="132" mass="14312">MTMHKTSLVRVNTPRDEGIKLQGCSPAVVEVPYAKGKHRNACAREKWKKLFLPKIPTASSSQPPKPNVTQSSSQPQTAIPGSPSTPPIGDAIGIAMTSTTSHPDATIRQAGLWTHFWLFLGCLSPEYTDGHH</sequence>
<dbReference type="Proteomes" id="UP000823399">
    <property type="component" value="Unassembled WGS sequence"/>
</dbReference>
<accession>A0A9P7JZJ0</accession>
<dbReference type="OrthoDB" id="2689608at2759"/>
<evidence type="ECO:0000313" key="3">
    <source>
        <dbReference type="Proteomes" id="UP000823399"/>
    </source>
</evidence>
<evidence type="ECO:0000313" key="2">
    <source>
        <dbReference type="EMBL" id="KAG2117159.1"/>
    </source>
</evidence>
<feature type="compositionally biased region" description="Polar residues" evidence="1">
    <location>
        <begin position="57"/>
        <end position="79"/>
    </location>
</feature>
<evidence type="ECO:0000256" key="1">
    <source>
        <dbReference type="SAM" id="MobiDB-lite"/>
    </source>
</evidence>
<proteinExistence type="predicted"/>
<comment type="caution">
    <text evidence="2">The sequence shown here is derived from an EMBL/GenBank/DDBJ whole genome shotgun (WGS) entry which is preliminary data.</text>
</comment>
<dbReference type="AlphaFoldDB" id="A0A9P7JZJ0"/>
<feature type="region of interest" description="Disordered" evidence="1">
    <location>
        <begin position="53"/>
        <end position="97"/>
    </location>
</feature>
<dbReference type="GeneID" id="64695555"/>
<reference evidence="2" key="1">
    <citation type="journal article" date="2020" name="New Phytol.">
        <title>Comparative genomics reveals dynamic genome evolution in host specialist ectomycorrhizal fungi.</title>
        <authorList>
            <person name="Lofgren L.A."/>
            <person name="Nguyen N.H."/>
            <person name="Vilgalys R."/>
            <person name="Ruytinx J."/>
            <person name="Liao H.L."/>
            <person name="Branco S."/>
            <person name="Kuo A."/>
            <person name="LaButti K."/>
            <person name="Lipzen A."/>
            <person name="Andreopoulos W."/>
            <person name="Pangilinan J."/>
            <person name="Riley R."/>
            <person name="Hundley H."/>
            <person name="Na H."/>
            <person name="Barry K."/>
            <person name="Grigoriev I.V."/>
            <person name="Stajich J.E."/>
            <person name="Kennedy P.G."/>
        </authorList>
    </citation>
    <scope>NUCLEOTIDE SEQUENCE</scope>
    <source>
        <strain evidence="2">FC423</strain>
    </source>
</reference>
<name>A0A9P7JZJ0_9AGAM</name>
<dbReference type="RefSeq" id="XP_041298048.1">
    <property type="nucleotide sequence ID" value="XM_041433296.1"/>
</dbReference>
<organism evidence="2 3">
    <name type="scientific">Suillus discolor</name>
    <dbReference type="NCBI Taxonomy" id="1912936"/>
    <lineage>
        <taxon>Eukaryota</taxon>
        <taxon>Fungi</taxon>
        <taxon>Dikarya</taxon>
        <taxon>Basidiomycota</taxon>
        <taxon>Agaricomycotina</taxon>
        <taxon>Agaricomycetes</taxon>
        <taxon>Agaricomycetidae</taxon>
        <taxon>Boletales</taxon>
        <taxon>Suillineae</taxon>
        <taxon>Suillaceae</taxon>
        <taxon>Suillus</taxon>
    </lineage>
</organism>
<keyword evidence="3" id="KW-1185">Reference proteome</keyword>
<protein>
    <submittedName>
        <fullName evidence="2">Uncharacterized protein</fullName>
    </submittedName>
</protein>